<feature type="binding site" evidence="5">
    <location>
        <position position="203"/>
    </location>
    <ligand>
        <name>NAD(+)</name>
        <dbReference type="ChEBI" id="CHEBI:57540"/>
    </ligand>
</feature>
<dbReference type="SUPFAM" id="SSF55424">
    <property type="entry name" value="FAD/NAD-linked reductases, dimerisation (C-terminal) domain"/>
    <property type="match status" value="1"/>
</dbReference>
<dbReference type="SUPFAM" id="SSF51905">
    <property type="entry name" value="FAD/NAD(P)-binding domain"/>
    <property type="match status" value="1"/>
</dbReference>
<evidence type="ECO:0000256" key="3">
    <source>
        <dbReference type="ARBA" id="ARBA00022827"/>
    </source>
</evidence>
<keyword evidence="5" id="KW-0520">NAD</keyword>
<dbReference type="GO" id="GO:0003955">
    <property type="term" value="F:NAD(P)H dehydrogenase (quinone) activity"/>
    <property type="evidence" value="ECO:0007669"/>
    <property type="project" value="TreeGrafter"/>
</dbReference>
<dbReference type="PRINTS" id="PR00368">
    <property type="entry name" value="FADPNR"/>
</dbReference>
<dbReference type="Pfam" id="PF02852">
    <property type="entry name" value="Pyr_redox_dim"/>
    <property type="match status" value="1"/>
</dbReference>
<dbReference type="PIRSF" id="PIRSF000350">
    <property type="entry name" value="Mercury_reductase_MerA"/>
    <property type="match status" value="1"/>
</dbReference>
<organism evidence="9 10">
    <name type="scientific">Marinomonas fungiae</name>
    <dbReference type="NCBI Taxonomy" id="1137284"/>
    <lineage>
        <taxon>Bacteria</taxon>
        <taxon>Pseudomonadati</taxon>
        <taxon>Pseudomonadota</taxon>
        <taxon>Gammaproteobacteria</taxon>
        <taxon>Oceanospirillales</taxon>
        <taxon>Oceanospirillaceae</taxon>
        <taxon>Marinomonas</taxon>
    </lineage>
</organism>
<protein>
    <submittedName>
        <fullName evidence="9">Pyruvate/2-oxoglutarate dehydrogenase complex, dihydrolipoamide dehydrogenase (E3) component or related enzyme</fullName>
    </submittedName>
</protein>
<feature type="active site" description="Proton acceptor" evidence="4">
    <location>
        <position position="441"/>
    </location>
</feature>
<evidence type="ECO:0000256" key="4">
    <source>
        <dbReference type="PIRSR" id="PIRSR000350-2"/>
    </source>
</evidence>
<name>A0A0K6INS2_9GAMM</name>
<reference evidence="10" key="1">
    <citation type="submission" date="2015-08" db="EMBL/GenBank/DDBJ databases">
        <authorList>
            <person name="Varghese N."/>
        </authorList>
    </citation>
    <scope>NUCLEOTIDE SEQUENCE [LARGE SCALE GENOMIC DNA]</scope>
    <source>
        <strain evidence="10">JCM 18476</strain>
    </source>
</reference>
<dbReference type="InterPro" id="IPR016156">
    <property type="entry name" value="FAD/NAD-linked_Rdtase_dimer_sf"/>
</dbReference>
<dbReference type="Proteomes" id="UP000182769">
    <property type="component" value="Unassembled WGS sequence"/>
</dbReference>
<keyword evidence="10" id="KW-1185">Reference proteome</keyword>
<keyword evidence="2" id="KW-0285">Flavoprotein</keyword>
<dbReference type="InterPro" id="IPR036188">
    <property type="entry name" value="FAD/NAD-bd_sf"/>
</dbReference>
<dbReference type="Pfam" id="PF07992">
    <property type="entry name" value="Pyr_redox_2"/>
    <property type="match status" value="1"/>
</dbReference>
<evidence type="ECO:0000256" key="1">
    <source>
        <dbReference type="ARBA" id="ARBA00007532"/>
    </source>
</evidence>
<evidence type="ECO:0000313" key="9">
    <source>
        <dbReference type="EMBL" id="CUB04765.1"/>
    </source>
</evidence>
<keyword evidence="9" id="KW-0670">Pyruvate</keyword>
<dbReference type="RefSeq" id="WP_055463638.1">
    <property type="nucleotide sequence ID" value="NZ_CYHG01000008.1"/>
</dbReference>
<dbReference type="GO" id="GO:0050660">
    <property type="term" value="F:flavin adenine dinucleotide binding"/>
    <property type="evidence" value="ECO:0007669"/>
    <property type="project" value="TreeGrafter"/>
</dbReference>
<feature type="binding site" evidence="5">
    <location>
        <position position="264"/>
    </location>
    <ligand>
        <name>NAD(+)</name>
        <dbReference type="ChEBI" id="CHEBI:57540"/>
    </ligand>
</feature>
<feature type="binding site" evidence="5">
    <location>
        <position position="50"/>
    </location>
    <ligand>
        <name>FAD</name>
        <dbReference type="ChEBI" id="CHEBI:57692"/>
    </ligand>
</feature>
<feature type="domain" description="FAD/NAD(P)-binding" evidence="8">
    <location>
        <begin position="5"/>
        <end position="321"/>
    </location>
</feature>
<dbReference type="InterPro" id="IPR001100">
    <property type="entry name" value="Pyr_nuc-diS_OxRdtase"/>
</dbReference>
<proteinExistence type="inferred from homology"/>
<dbReference type="AlphaFoldDB" id="A0A0K6INS2"/>
<dbReference type="EMBL" id="CYHG01000008">
    <property type="protein sequence ID" value="CUB04765.1"/>
    <property type="molecule type" value="Genomic_DNA"/>
</dbReference>
<dbReference type="InterPro" id="IPR004099">
    <property type="entry name" value="Pyr_nucl-diS_OxRdtase_dimer"/>
</dbReference>
<dbReference type="NCBIfam" id="NF004939">
    <property type="entry name" value="PRK06292.1-1"/>
    <property type="match status" value="1"/>
</dbReference>
<feature type="binding site" evidence="5">
    <location>
        <position position="306"/>
    </location>
    <ligand>
        <name>FAD</name>
        <dbReference type="ChEBI" id="CHEBI:57692"/>
    </ligand>
</feature>
<dbReference type="PANTHER" id="PTHR43014:SF4">
    <property type="entry name" value="PYRIDINE NUCLEOTIDE-DISULFIDE OXIDOREDUCTASE RCLA-RELATED"/>
    <property type="match status" value="1"/>
</dbReference>
<feature type="domain" description="Pyridine nucleotide-disulphide oxidoreductase dimerisation" evidence="7">
    <location>
        <begin position="348"/>
        <end position="449"/>
    </location>
</feature>
<evidence type="ECO:0000256" key="5">
    <source>
        <dbReference type="PIRSR" id="PIRSR000350-3"/>
    </source>
</evidence>
<dbReference type="PANTHER" id="PTHR43014">
    <property type="entry name" value="MERCURIC REDUCTASE"/>
    <property type="match status" value="1"/>
</dbReference>
<dbReference type="Gene3D" id="3.30.390.30">
    <property type="match status" value="1"/>
</dbReference>
<evidence type="ECO:0000259" key="8">
    <source>
        <dbReference type="Pfam" id="PF07992"/>
    </source>
</evidence>
<comment type="similarity">
    <text evidence="1">Belongs to the class-I pyridine nucleotide-disulfide oxidoreductase family.</text>
</comment>
<evidence type="ECO:0000256" key="2">
    <source>
        <dbReference type="ARBA" id="ARBA00022630"/>
    </source>
</evidence>
<dbReference type="InterPro" id="IPR023753">
    <property type="entry name" value="FAD/NAD-binding_dom"/>
</dbReference>
<keyword evidence="3 5" id="KW-0274">FAD</keyword>
<feature type="disulfide bond" description="Redox-active" evidence="6">
    <location>
        <begin position="41"/>
        <end position="46"/>
    </location>
</feature>
<evidence type="ECO:0000259" key="7">
    <source>
        <dbReference type="Pfam" id="PF02852"/>
    </source>
</evidence>
<evidence type="ECO:0000256" key="6">
    <source>
        <dbReference type="PIRSR" id="PIRSR000350-4"/>
    </source>
</evidence>
<comment type="cofactor">
    <cofactor evidence="5">
        <name>FAD</name>
        <dbReference type="ChEBI" id="CHEBI:57692"/>
    </cofactor>
    <text evidence="5">Binds 1 FAD per subunit.</text>
</comment>
<dbReference type="OrthoDB" id="9800167at2"/>
<sequence>MRQVDVAIVGAGSAGYTALGLIKQHTDSFVLINEGWYGTTCAKVGCMPSKVLIQIADDFDRLKKLPVEGIEGVDQARVNGEAVMKRVQTMRDGFVEKTITPWQKLPADKNLNGRAAFIDTNTLEITYADGRTEQVQAKQIILAPGSRPVLPPLWQDIEGVVTSDTFFEQASLPKKVAVIGLGVIGLELGQAIARLGVEVVGIEMADTLAGISDPEVRSKALELIGHDFPLYLGQAAQLESTENGVKVNFGEQSIEVDQVLAALGRRPNLDTLKLANAGIVLNERGMPDIDLSTMRIKSSNIYVAGDATGQKAILHEAADEGRIAAYNVIQALQQGEPKHYQARTELGMAFTHPNIGFFGKRFVELDPNHIAIGSYNFNMLGRPRVMQEFEGLIRLYADKTSKCLVGGEMIAPRGEHLLHQLAWVHQLKVEVAEILRLPFYHPNIEEGLRVALRDLAKQLYNEPVEEVVKA</sequence>
<dbReference type="Gene3D" id="3.50.50.60">
    <property type="entry name" value="FAD/NAD(P)-binding domain"/>
    <property type="match status" value="2"/>
</dbReference>
<feature type="binding site" evidence="5">
    <location>
        <begin position="180"/>
        <end position="187"/>
    </location>
    <ligand>
        <name>NAD(+)</name>
        <dbReference type="ChEBI" id="CHEBI:57540"/>
    </ligand>
</feature>
<keyword evidence="5" id="KW-0547">Nucleotide-binding</keyword>
<gene>
    <name evidence="9" type="ORF">Ga0061065_10854</name>
</gene>
<dbReference type="PRINTS" id="PR00411">
    <property type="entry name" value="PNDRDTASEI"/>
</dbReference>
<dbReference type="STRING" id="1137284.GCA_001418205_02576"/>
<accession>A0A0K6INS2</accession>
<evidence type="ECO:0000313" key="10">
    <source>
        <dbReference type="Proteomes" id="UP000182769"/>
    </source>
</evidence>